<sequence length="596" mass="67451">MGSGNSLDASGKILAYFSHSYRKDDRSINSFFWNLFHDEGFFFTVDPQSDLFSIPYLESMMTQSNCFVAVIPRRDTQLGCSPYILFEYGLALEAQKPALVFVEQGMSGSPFPRDPERIVPFNRNPERLADFRDEFIRAMQHLAGKVRGYRNPDVRLRQPCGLVIGTQQETEQIYTPALIRILTDELKKFGRKLEIVRLDFDAAFEFCLELEKYDFLIMEVWESLQAPWLAGYILGRAAPSIKVCHLAPGEARSPDRLPPIIARHKPQDTNEETVIFWQESEELVQGIAKHVSKFNTERIEFHTREDGLRYFSRAGRRKGKIFISNASQTSGLAQNLIVQLRLESMDFFHYQVKNAIPVGDRWLPELVRQVEETEIFLALITADFLQSPWCTYELQIARKREAEGKLRIHPYLLEPGLEEPFEQLGLAVQARKMAQSDEGAIIRTIVEDLDQELKRAVAPLPPIRDNSDARTVSLTDAAAPPRSSVLALTESERSALVRILTDRLMITDGAARAQAVKRWLIEAHLYAELAEEDYSGNAASVATLLVTRTEAIGVLPSGRRAISMLVSSLRENNSVDQDGVAFLAKLEQRLKDAPAS</sequence>
<feature type="domain" description="TIR" evidence="1">
    <location>
        <begin position="317"/>
        <end position="449"/>
    </location>
</feature>
<gene>
    <name evidence="2" type="ORF">AMST5_00110</name>
</gene>
<dbReference type="AlphaFoldDB" id="A0AA48RBI7"/>
<dbReference type="GO" id="GO:0007165">
    <property type="term" value="P:signal transduction"/>
    <property type="evidence" value="ECO:0007669"/>
    <property type="project" value="InterPro"/>
</dbReference>
<dbReference type="Pfam" id="PF19961">
    <property type="entry name" value="EAD8"/>
    <property type="match status" value="1"/>
</dbReference>
<evidence type="ECO:0000313" key="2">
    <source>
        <dbReference type="EMBL" id="CAJ0849334.1"/>
    </source>
</evidence>
<dbReference type="SUPFAM" id="SSF52200">
    <property type="entry name" value="Toll/Interleukin receptor TIR domain"/>
    <property type="match status" value="1"/>
</dbReference>
<protein>
    <recommendedName>
        <fullName evidence="1">TIR domain-containing protein</fullName>
    </recommendedName>
</protein>
<reference evidence="2" key="1">
    <citation type="submission" date="2023-07" db="EMBL/GenBank/DDBJ databases">
        <authorList>
            <person name="Pelsma A.J. K."/>
        </authorList>
    </citation>
    <scope>NUCLEOTIDE SEQUENCE</scope>
</reference>
<dbReference type="InterPro" id="IPR045437">
    <property type="entry name" value="EAD8"/>
</dbReference>
<name>A0AA48RBI7_9ZZZZ</name>
<accession>A0AA48RBI7</accession>
<dbReference type="InterPro" id="IPR035897">
    <property type="entry name" value="Toll_tir_struct_dom_sf"/>
</dbReference>
<dbReference type="PROSITE" id="PS50104">
    <property type="entry name" value="TIR"/>
    <property type="match status" value="1"/>
</dbReference>
<dbReference type="InterPro" id="IPR000157">
    <property type="entry name" value="TIR_dom"/>
</dbReference>
<evidence type="ECO:0000259" key="1">
    <source>
        <dbReference type="PROSITE" id="PS50104"/>
    </source>
</evidence>
<dbReference type="Gene3D" id="3.40.50.10140">
    <property type="entry name" value="Toll/interleukin-1 receptor homology (TIR) domain"/>
    <property type="match status" value="1"/>
</dbReference>
<proteinExistence type="predicted"/>
<organism evidence="2">
    <name type="scientific">freshwater sediment metagenome</name>
    <dbReference type="NCBI Taxonomy" id="556182"/>
    <lineage>
        <taxon>unclassified sequences</taxon>
        <taxon>metagenomes</taxon>
        <taxon>ecological metagenomes</taxon>
    </lineage>
</organism>
<dbReference type="EMBL" id="OY288114">
    <property type="protein sequence ID" value="CAJ0849334.1"/>
    <property type="molecule type" value="Genomic_DNA"/>
</dbReference>
<dbReference type="Pfam" id="PF13676">
    <property type="entry name" value="TIR_2"/>
    <property type="match status" value="1"/>
</dbReference>